<dbReference type="GO" id="GO:0005102">
    <property type="term" value="F:signaling receptor binding"/>
    <property type="evidence" value="ECO:0007669"/>
    <property type="project" value="UniProtKB-KW"/>
</dbReference>
<dbReference type="STRING" id="1796616.A4V09_23950"/>
<evidence type="ECO:0008006" key="8">
    <source>
        <dbReference type="Google" id="ProtNLM"/>
    </source>
</evidence>
<dbReference type="EMBL" id="CP015405">
    <property type="protein sequence ID" value="ARE64880.1"/>
    <property type="molecule type" value="Genomic_DNA"/>
</dbReference>
<dbReference type="GO" id="GO:0031640">
    <property type="term" value="P:killing of cells of another organism"/>
    <property type="evidence" value="ECO:0007669"/>
    <property type="project" value="UniProtKB-KW"/>
</dbReference>
<dbReference type="KEGG" id="byl:A4V09_23950"/>
<evidence type="ECO:0000256" key="5">
    <source>
        <dbReference type="ARBA" id="ARBA00023048"/>
    </source>
</evidence>
<keyword evidence="2" id="KW-0929">Antimicrobial</keyword>
<gene>
    <name evidence="6" type="ORF">A4V09_23950</name>
</gene>
<dbReference type="AlphaFoldDB" id="A0A1V0QEL3"/>
<evidence type="ECO:0000313" key="6">
    <source>
        <dbReference type="EMBL" id="ARE64880.1"/>
    </source>
</evidence>
<evidence type="ECO:0000313" key="7">
    <source>
        <dbReference type="Proteomes" id="UP000092574"/>
    </source>
</evidence>
<dbReference type="RefSeq" id="WP_084043486.1">
    <property type="nucleotide sequence ID" value="NZ_CP015405.2"/>
</dbReference>
<accession>A0A1V0QEL3</accession>
<name>A0A1V0QEL3_9FIRM</name>
<evidence type="ECO:0000256" key="4">
    <source>
        <dbReference type="ARBA" id="ARBA00023022"/>
    </source>
</evidence>
<dbReference type="GO" id="GO:0005576">
    <property type="term" value="C:extracellular region"/>
    <property type="evidence" value="ECO:0007669"/>
    <property type="project" value="InterPro"/>
</dbReference>
<evidence type="ECO:0000256" key="2">
    <source>
        <dbReference type="ARBA" id="ARBA00022529"/>
    </source>
</evidence>
<proteinExistence type="inferred from homology"/>
<comment type="similarity">
    <text evidence="1">Belongs to the type A lantibiotic family.</text>
</comment>
<dbReference type="Pfam" id="PF02052">
    <property type="entry name" value="Gallidermin"/>
    <property type="match status" value="1"/>
</dbReference>
<keyword evidence="7" id="KW-1185">Reference proteome</keyword>
<dbReference type="NCBIfam" id="TIGR03731">
    <property type="entry name" value="lantibio_gallid"/>
    <property type="match status" value="1"/>
</dbReference>
<keyword evidence="4" id="KW-0044">Antibiotic</keyword>
<sequence length="49" mass="5445">MAKFDDFDLDVTRMESGNNKTQPRITSISLCTSGCKTAFFGTCSFTKDK</sequence>
<organism evidence="6 7">
    <name type="scientific">Blautia pseudococcoides</name>
    <dbReference type="NCBI Taxonomy" id="1796616"/>
    <lineage>
        <taxon>Bacteria</taxon>
        <taxon>Bacillati</taxon>
        <taxon>Bacillota</taxon>
        <taxon>Clostridia</taxon>
        <taxon>Lachnospirales</taxon>
        <taxon>Lachnospiraceae</taxon>
        <taxon>Blautia</taxon>
    </lineage>
</organism>
<keyword evidence="3" id="KW-0425">Lantibiotic</keyword>
<protein>
    <recommendedName>
        <fullName evidence="8">Gallidermin/nisin family lantibiotic</fullName>
    </recommendedName>
</protein>
<keyword evidence="5" id="KW-0078">Bacteriocin</keyword>
<dbReference type="OrthoDB" id="1936570at2"/>
<dbReference type="GO" id="GO:0042742">
    <property type="term" value="P:defense response to bacterium"/>
    <property type="evidence" value="ECO:0007669"/>
    <property type="project" value="UniProtKB-KW"/>
</dbReference>
<evidence type="ECO:0000256" key="3">
    <source>
        <dbReference type="ARBA" id="ARBA00022789"/>
    </source>
</evidence>
<dbReference type="PRINTS" id="PR00324">
    <property type="entry name" value="NISIN"/>
</dbReference>
<evidence type="ECO:0000256" key="1">
    <source>
        <dbReference type="ARBA" id="ARBA00009379"/>
    </source>
</evidence>
<reference evidence="6" key="1">
    <citation type="submission" date="2017-04" db="EMBL/GenBank/DDBJ databases">
        <title>Complete Genome Sequences of Twelve Strains of a Stable Defined Moderately Diverse Mouse Microbiota 2 (sDMDMm2).</title>
        <authorList>
            <person name="Uchimura Y."/>
            <person name="Wyss M."/>
            <person name="Brugiroux S."/>
            <person name="Limenitakis J.P."/>
            <person name="Stecher B."/>
            <person name="McCoy K.D."/>
            <person name="Macpherson A.J."/>
        </authorList>
    </citation>
    <scope>NUCLEOTIDE SEQUENCE</scope>
    <source>
        <strain evidence="6">YL58</strain>
    </source>
</reference>
<dbReference type="Proteomes" id="UP000092574">
    <property type="component" value="Chromosome"/>
</dbReference>
<dbReference type="InterPro" id="IPR006079">
    <property type="entry name" value="Lantibiotic_typ-A_Bacillales"/>
</dbReference>